<reference evidence="1 2" key="1">
    <citation type="submission" date="2022-12" db="EMBL/GenBank/DDBJ databases">
        <title>Chromosome-scale assembly of the Ensete ventricosum genome.</title>
        <authorList>
            <person name="Dussert Y."/>
            <person name="Stocks J."/>
            <person name="Wendawek A."/>
            <person name="Woldeyes F."/>
            <person name="Nichols R.A."/>
            <person name="Borrell J.S."/>
        </authorList>
    </citation>
    <scope>NUCLEOTIDE SEQUENCE [LARGE SCALE GENOMIC DNA]</scope>
    <source>
        <strain evidence="2">cv. Maze</strain>
        <tissue evidence="1">Seeds</tissue>
    </source>
</reference>
<accession>A0AAV8PUC1</accession>
<sequence>MRITFLEQFTVTIPLLLAHKPQRSRGKEQNELELLFSFRWKEEENKEHSKKPLLGIHVPSDQVHLFMLPMPNKPISLLNSATTAAAAPLRPPPLVVRDGCLSSTGKGHVRSSMRVLIVKALIRIRASLECQRFQARAAALQSVSLELFLSVLFPLLSFDSTART</sequence>
<evidence type="ECO:0000313" key="1">
    <source>
        <dbReference type="EMBL" id="KAJ8458148.1"/>
    </source>
</evidence>
<comment type="caution">
    <text evidence="1">The sequence shown here is derived from an EMBL/GenBank/DDBJ whole genome shotgun (WGS) entry which is preliminary data.</text>
</comment>
<keyword evidence="2" id="KW-1185">Reference proteome</keyword>
<gene>
    <name evidence="1" type="ORF">OPV22_031074</name>
</gene>
<protein>
    <submittedName>
        <fullName evidence="1">Uncharacterized protein</fullName>
    </submittedName>
</protein>
<dbReference type="AlphaFoldDB" id="A0AAV8PUC1"/>
<dbReference type="EMBL" id="JAQQAF010000009">
    <property type="protein sequence ID" value="KAJ8458148.1"/>
    <property type="molecule type" value="Genomic_DNA"/>
</dbReference>
<dbReference type="Proteomes" id="UP001222027">
    <property type="component" value="Unassembled WGS sequence"/>
</dbReference>
<proteinExistence type="predicted"/>
<organism evidence="1 2">
    <name type="scientific">Ensete ventricosum</name>
    <name type="common">Abyssinian banana</name>
    <name type="synonym">Musa ensete</name>
    <dbReference type="NCBI Taxonomy" id="4639"/>
    <lineage>
        <taxon>Eukaryota</taxon>
        <taxon>Viridiplantae</taxon>
        <taxon>Streptophyta</taxon>
        <taxon>Embryophyta</taxon>
        <taxon>Tracheophyta</taxon>
        <taxon>Spermatophyta</taxon>
        <taxon>Magnoliopsida</taxon>
        <taxon>Liliopsida</taxon>
        <taxon>Zingiberales</taxon>
        <taxon>Musaceae</taxon>
        <taxon>Ensete</taxon>
    </lineage>
</organism>
<name>A0AAV8PUC1_ENSVE</name>
<evidence type="ECO:0000313" key="2">
    <source>
        <dbReference type="Proteomes" id="UP001222027"/>
    </source>
</evidence>